<evidence type="ECO:0000256" key="1">
    <source>
        <dbReference type="SAM" id="Phobius"/>
    </source>
</evidence>
<keyword evidence="1" id="KW-0472">Membrane</keyword>
<accession>A0ABV4K4I4</accession>
<keyword evidence="1" id="KW-0812">Transmembrane</keyword>
<dbReference type="RefSeq" id="WP_371387396.1">
    <property type="nucleotide sequence ID" value="NZ_JBGLYH010000045.1"/>
</dbReference>
<evidence type="ECO:0000313" key="3">
    <source>
        <dbReference type="Proteomes" id="UP001568698"/>
    </source>
</evidence>
<dbReference type="Proteomes" id="UP001568698">
    <property type="component" value="Unassembled WGS sequence"/>
</dbReference>
<protein>
    <submittedName>
        <fullName evidence="2">Uncharacterized protein</fullName>
    </submittedName>
</protein>
<gene>
    <name evidence="2" type="ORF">AB6M95_14155</name>
</gene>
<keyword evidence="1" id="KW-1133">Transmembrane helix</keyword>
<dbReference type="EMBL" id="JBGLYH010000045">
    <property type="protein sequence ID" value="MEZ7197896.1"/>
    <property type="molecule type" value="Genomic_DNA"/>
</dbReference>
<evidence type="ECO:0000313" key="2">
    <source>
        <dbReference type="EMBL" id="MEZ7197896.1"/>
    </source>
</evidence>
<name>A0ABV4K4I4_9BACT</name>
<reference evidence="2 3" key="1">
    <citation type="submission" date="2024-08" db="EMBL/GenBank/DDBJ databases">
        <title>Sulfate-reducing bacteria isolated from formation water of the oil field in Kazakhstan and description of Pseudodesulfovibrio sp.</title>
        <authorList>
            <person name="Bidzhieva S.K."/>
            <person name="Tourova T.P."/>
            <person name="Grouzdev D.S."/>
            <person name="Beletsky A.V."/>
            <person name="Sokolova D.S."/>
            <person name="Samigullina S.R."/>
            <person name="Poltaraus A.B."/>
            <person name="Avtukh A.N."/>
            <person name="Tereshina V.M."/>
            <person name="Zhaparov N.S."/>
            <person name="Mardanov A.V."/>
            <person name="Nazina T.N."/>
        </authorList>
    </citation>
    <scope>NUCLEOTIDE SEQUENCE [LARGE SCALE GENOMIC DNA]</scope>
    <source>
        <strain evidence="2 3">9FUS</strain>
    </source>
</reference>
<organism evidence="2 3">
    <name type="scientific">Pseudodesulfovibrio karagichevae</name>
    <dbReference type="NCBI Taxonomy" id="3239305"/>
    <lineage>
        <taxon>Bacteria</taxon>
        <taxon>Pseudomonadati</taxon>
        <taxon>Thermodesulfobacteriota</taxon>
        <taxon>Desulfovibrionia</taxon>
        <taxon>Desulfovibrionales</taxon>
        <taxon>Desulfovibrionaceae</taxon>
    </lineage>
</organism>
<proteinExistence type="predicted"/>
<sequence>MTEKKNWKRLVAPGRLVPAILLLFCTLGILVAIGVYGFNSRLKEMFRLNRELQEENYVMSEFEYRLEGISYLWDRGRWGEAVGLFNQYYGQLKSREGLVKLPVFNSVQEELEFYLNQQNPRTGAFMNDAYPMCVYHGPTENVLKHIEKLSLQLGKPVRLKYRLAYLDRIDTPEKVVAFLEDVSSVGYLASMMPQTSFHLARDILSLARDEVHSRSDDADRLIEKHGLYHFSPEWKHAVLQWFYAAQDPETGLWGPKSASGKLLKLDLNNTSSIIKTFRDKEGNDIHEEFPLRYVGPLLTSTLKTLSEPPPSDDDLAWMHEWNLKSLKSLRMMTRYLWKDMSASDRERATGVFKWYIRTCCEKYYIPEEGAFSYYPGSEHASLDGMTSLFIYNEIGALSPEKQRQLWGSCEETVQGADVIAVSRLTPAKLRTIAANHGLNSFRFYPDSPDRDGLLSEARMVCYPTPTPVPDSIELVQGVRRFLATTDHGMGNWVSKAEVCERLQPVAIRKDVVVADGVSESKVHTLLGKTGECVIVGFDLLQVPRYRLVVRSR</sequence>
<keyword evidence="3" id="KW-1185">Reference proteome</keyword>
<feature type="transmembrane region" description="Helical" evidence="1">
    <location>
        <begin position="16"/>
        <end position="38"/>
    </location>
</feature>
<comment type="caution">
    <text evidence="2">The sequence shown here is derived from an EMBL/GenBank/DDBJ whole genome shotgun (WGS) entry which is preliminary data.</text>
</comment>